<comment type="caution">
    <text evidence="2">The sequence shown here is derived from an EMBL/GenBank/DDBJ whole genome shotgun (WGS) entry which is preliminary data.</text>
</comment>
<feature type="region of interest" description="Disordered" evidence="1">
    <location>
        <begin position="65"/>
        <end position="87"/>
    </location>
</feature>
<name>A0ABD5V7Q9_9EURY</name>
<organism evidence="2 3">
    <name type="scientific">Halalkalicoccus tibetensis</name>
    <dbReference type="NCBI Taxonomy" id="175632"/>
    <lineage>
        <taxon>Archaea</taxon>
        <taxon>Methanobacteriati</taxon>
        <taxon>Methanobacteriota</taxon>
        <taxon>Stenosarchaea group</taxon>
        <taxon>Halobacteria</taxon>
        <taxon>Halobacteriales</taxon>
        <taxon>Halococcaceae</taxon>
        <taxon>Halalkalicoccus</taxon>
    </lineage>
</organism>
<evidence type="ECO:0000256" key="1">
    <source>
        <dbReference type="SAM" id="MobiDB-lite"/>
    </source>
</evidence>
<dbReference type="Proteomes" id="UP001596312">
    <property type="component" value="Unassembled WGS sequence"/>
</dbReference>
<evidence type="ECO:0000313" key="2">
    <source>
        <dbReference type="EMBL" id="MFC6906190.1"/>
    </source>
</evidence>
<dbReference type="RefSeq" id="WP_340604745.1">
    <property type="nucleotide sequence ID" value="NZ_JBBMXV010000004.1"/>
</dbReference>
<protein>
    <submittedName>
        <fullName evidence="2">Uncharacterized protein</fullName>
    </submittedName>
</protein>
<reference evidence="2 3" key="1">
    <citation type="journal article" date="2019" name="Int. J. Syst. Evol. Microbiol.">
        <title>The Global Catalogue of Microorganisms (GCM) 10K type strain sequencing project: providing services to taxonomists for standard genome sequencing and annotation.</title>
        <authorList>
            <consortium name="The Broad Institute Genomics Platform"/>
            <consortium name="The Broad Institute Genome Sequencing Center for Infectious Disease"/>
            <person name="Wu L."/>
            <person name="Ma J."/>
        </authorList>
    </citation>
    <scope>NUCLEOTIDE SEQUENCE [LARGE SCALE GENOMIC DNA]</scope>
    <source>
        <strain evidence="2 3">CGMCC 1.3240</strain>
    </source>
</reference>
<sequence length="87" mass="8924">MVLKRLLGLGSKRLRALTILGAAGKALVRGRPLRGIGLVVVAALTWKYFVVASVAQLLIGALRRADASGDEDTTGTNDGPAGADPDA</sequence>
<accession>A0ABD5V7Q9</accession>
<gene>
    <name evidence="2" type="ORF">ACFQGH_13405</name>
</gene>
<dbReference type="AlphaFoldDB" id="A0ABD5V7Q9"/>
<keyword evidence="3" id="KW-1185">Reference proteome</keyword>
<evidence type="ECO:0000313" key="3">
    <source>
        <dbReference type="Proteomes" id="UP001596312"/>
    </source>
</evidence>
<proteinExistence type="predicted"/>
<dbReference type="EMBL" id="JBHSXQ010000004">
    <property type="protein sequence ID" value="MFC6906190.1"/>
    <property type="molecule type" value="Genomic_DNA"/>
</dbReference>